<dbReference type="SUPFAM" id="SSF51735">
    <property type="entry name" value="NAD(P)-binding Rossmann-fold domains"/>
    <property type="match status" value="1"/>
</dbReference>
<dbReference type="InterPro" id="IPR020904">
    <property type="entry name" value="Sc_DH/Rdtase_CS"/>
</dbReference>
<evidence type="ECO:0000313" key="4">
    <source>
        <dbReference type="EMBL" id="QCT94244.1"/>
    </source>
</evidence>
<accession>A0ABX5V9I3</accession>
<dbReference type="Proteomes" id="UP000306825">
    <property type="component" value="Chromosome"/>
</dbReference>
<organism evidence="4 5">
    <name type="scientific">Caminibacter mediatlanticus TB-2</name>
    <dbReference type="NCBI Taxonomy" id="391592"/>
    <lineage>
        <taxon>Bacteria</taxon>
        <taxon>Pseudomonadati</taxon>
        <taxon>Campylobacterota</taxon>
        <taxon>Epsilonproteobacteria</taxon>
        <taxon>Nautiliales</taxon>
        <taxon>Nautiliaceae</taxon>
        <taxon>Caminibacter</taxon>
    </lineage>
</organism>
<comment type="similarity">
    <text evidence="1 3">Belongs to the short-chain dehydrogenases/reductases (SDR) family.</text>
</comment>
<keyword evidence="2" id="KW-0560">Oxidoreductase</keyword>
<dbReference type="InterPro" id="IPR036291">
    <property type="entry name" value="NAD(P)-bd_dom_sf"/>
</dbReference>
<dbReference type="RefSeq" id="WP_138323096.1">
    <property type="nucleotide sequence ID" value="NZ_CP040463.1"/>
</dbReference>
<evidence type="ECO:0000256" key="1">
    <source>
        <dbReference type="ARBA" id="ARBA00006484"/>
    </source>
</evidence>
<gene>
    <name evidence="4" type="ORF">FE773_03335</name>
</gene>
<dbReference type="PRINTS" id="PR00080">
    <property type="entry name" value="SDRFAMILY"/>
</dbReference>
<protein>
    <submittedName>
        <fullName evidence="4">SDR family NAD(P)-dependent oxidoreductase</fullName>
    </submittedName>
</protein>
<evidence type="ECO:0000256" key="3">
    <source>
        <dbReference type="RuleBase" id="RU000363"/>
    </source>
</evidence>
<proteinExistence type="inferred from homology"/>
<keyword evidence="5" id="KW-1185">Reference proteome</keyword>
<dbReference type="EMBL" id="CP040463">
    <property type="protein sequence ID" value="QCT94244.1"/>
    <property type="molecule type" value="Genomic_DNA"/>
</dbReference>
<dbReference type="PANTHER" id="PTHR42901:SF1">
    <property type="entry name" value="ALCOHOL DEHYDROGENASE"/>
    <property type="match status" value="1"/>
</dbReference>
<dbReference type="Gene3D" id="3.40.50.720">
    <property type="entry name" value="NAD(P)-binding Rossmann-like Domain"/>
    <property type="match status" value="1"/>
</dbReference>
<dbReference type="PANTHER" id="PTHR42901">
    <property type="entry name" value="ALCOHOL DEHYDROGENASE"/>
    <property type="match status" value="1"/>
</dbReference>
<dbReference type="PROSITE" id="PS00061">
    <property type="entry name" value="ADH_SHORT"/>
    <property type="match status" value="1"/>
</dbReference>
<name>A0ABX5V9I3_9BACT</name>
<sequence>MNIVITGASRGIGRELIKRYLNRANKIYAIARDEEKLKELKKISNKIEIISLDLANLDKVREVSKYLGDKEIDLVILNAAISLPHSPNFTPFEDFKRSFDVNFLSIHALLEYIVPSMQKRKRGKIVFISSLASLIASPTSLPYSATKRAINSYAQSLRNLLAKDNIKVINILPGFIKTDMTAKNNFYMPFLMELEDGVDRIQKAIEKNYKEYAFPKRFYYLIKLFTFLPLNLQDKLLQNLVK</sequence>
<dbReference type="InterPro" id="IPR002347">
    <property type="entry name" value="SDR_fam"/>
</dbReference>
<evidence type="ECO:0000313" key="5">
    <source>
        <dbReference type="Proteomes" id="UP000306825"/>
    </source>
</evidence>
<dbReference type="Pfam" id="PF00106">
    <property type="entry name" value="adh_short"/>
    <property type="match status" value="1"/>
</dbReference>
<evidence type="ECO:0000256" key="2">
    <source>
        <dbReference type="ARBA" id="ARBA00023002"/>
    </source>
</evidence>
<reference evidence="4 5" key="1">
    <citation type="submission" date="2019-05" db="EMBL/GenBank/DDBJ databases">
        <title>A comparative analysis of the Nautiliaceae.</title>
        <authorList>
            <person name="Grosche A."/>
            <person name="Smedile F."/>
            <person name="Vetriani C."/>
        </authorList>
    </citation>
    <scope>NUCLEOTIDE SEQUENCE [LARGE SCALE GENOMIC DNA]</scope>
    <source>
        <strain evidence="4 5">TB-2</strain>
    </source>
</reference>
<dbReference type="PRINTS" id="PR00081">
    <property type="entry name" value="GDHRDH"/>
</dbReference>